<gene>
    <name evidence="2" type="ORF">BFL28_12440</name>
</gene>
<organism evidence="2 3">
    <name type="scientific">Sphingomonas turrisvirgatae</name>
    <dbReference type="NCBI Taxonomy" id="1888892"/>
    <lineage>
        <taxon>Bacteria</taxon>
        <taxon>Pseudomonadati</taxon>
        <taxon>Pseudomonadota</taxon>
        <taxon>Alphaproteobacteria</taxon>
        <taxon>Sphingomonadales</taxon>
        <taxon>Sphingomonadaceae</taxon>
        <taxon>Sphingomonas</taxon>
    </lineage>
</organism>
<feature type="compositionally biased region" description="Polar residues" evidence="1">
    <location>
        <begin position="102"/>
        <end position="122"/>
    </location>
</feature>
<proteinExistence type="predicted"/>
<name>A0A1E3M1R7_9SPHN</name>
<dbReference type="AlphaFoldDB" id="A0A1E3M1R7"/>
<accession>A0A1E3M1R7</accession>
<feature type="region of interest" description="Disordered" evidence="1">
    <location>
        <begin position="95"/>
        <end position="128"/>
    </location>
</feature>
<evidence type="ECO:0000313" key="3">
    <source>
        <dbReference type="Proteomes" id="UP000094487"/>
    </source>
</evidence>
<evidence type="ECO:0000313" key="2">
    <source>
        <dbReference type="EMBL" id="ODP39000.1"/>
    </source>
</evidence>
<dbReference type="Proteomes" id="UP000094487">
    <property type="component" value="Unassembled WGS sequence"/>
</dbReference>
<comment type="caution">
    <text evidence="2">The sequence shown here is derived from an EMBL/GenBank/DDBJ whole genome shotgun (WGS) entry which is preliminary data.</text>
</comment>
<keyword evidence="3" id="KW-1185">Reference proteome</keyword>
<dbReference type="EMBL" id="MDDS01000009">
    <property type="protein sequence ID" value="ODP39000.1"/>
    <property type="molecule type" value="Genomic_DNA"/>
</dbReference>
<protein>
    <submittedName>
        <fullName evidence="2">Uncharacterized protein</fullName>
    </submittedName>
</protein>
<reference evidence="2 3" key="1">
    <citation type="submission" date="2016-08" db="EMBL/GenBank/DDBJ databases">
        <title>Draft genome of the agarase producing Sphingomonas sp. MCT13.</title>
        <authorList>
            <person name="D'Andrea M.M."/>
            <person name="Rossolini G.M."/>
            <person name="Thaller M.C."/>
        </authorList>
    </citation>
    <scope>NUCLEOTIDE SEQUENCE [LARGE SCALE GENOMIC DNA]</scope>
    <source>
        <strain evidence="2 3">MCT13</strain>
    </source>
</reference>
<evidence type="ECO:0000256" key="1">
    <source>
        <dbReference type="SAM" id="MobiDB-lite"/>
    </source>
</evidence>
<sequence length="128" mass="13573">MGCSILEIDGELRIQAGNARRGGAEPRGACHIISGDGQALSRLLPATAGNREITEMAGMWATLALPRLALAPTIPTPILSAPSALLVKELLPIRTGSRRENTPVTDRPTQLATTMEETQNAHRSPRAS</sequence>